<name>A0AAE1CKF6_9GAST</name>
<proteinExistence type="predicted"/>
<evidence type="ECO:0000313" key="1">
    <source>
        <dbReference type="EMBL" id="KAK3702681.1"/>
    </source>
</evidence>
<evidence type="ECO:0000313" key="2">
    <source>
        <dbReference type="Proteomes" id="UP001283361"/>
    </source>
</evidence>
<dbReference type="EMBL" id="JAWDGP010007852">
    <property type="protein sequence ID" value="KAK3702681.1"/>
    <property type="molecule type" value="Genomic_DNA"/>
</dbReference>
<sequence>MRLSAGILDTRQKIVAPAESKICPKFRDTVISQNAEGWQMRTPLARHLGASNSFHGRLFHSKTRFEERDVFNSCPTPRPQSHRAALCLGRLNSVKGIVGSGLVSAWLFTQNIYLGNQPRQRLFMKKFWAEVEIAREDISRVLYFSGIRLIPSQKY</sequence>
<keyword evidence="2" id="KW-1185">Reference proteome</keyword>
<reference evidence="1" key="1">
    <citation type="journal article" date="2023" name="G3 (Bethesda)">
        <title>A reference genome for the long-term kleptoplast-retaining sea slug Elysia crispata morphotype clarki.</title>
        <authorList>
            <person name="Eastman K.E."/>
            <person name="Pendleton A.L."/>
            <person name="Shaikh M.A."/>
            <person name="Suttiyut T."/>
            <person name="Ogas R."/>
            <person name="Tomko P."/>
            <person name="Gavelis G."/>
            <person name="Widhalm J.R."/>
            <person name="Wisecaver J.H."/>
        </authorList>
    </citation>
    <scope>NUCLEOTIDE SEQUENCE</scope>
    <source>
        <strain evidence="1">ECLA1</strain>
    </source>
</reference>
<dbReference type="Proteomes" id="UP001283361">
    <property type="component" value="Unassembled WGS sequence"/>
</dbReference>
<accession>A0AAE1CKF6</accession>
<comment type="caution">
    <text evidence="1">The sequence shown here is derived from an EMBL/GenBank/DDBJ whole genome shotgun (WGS) entry which is preliminary data.</text>
</comment>
<organism evidence="1 2">
    <name type="scientific">Elysia crispata</name>
    <name type="common">lettuce slug</name>
    <dbReference type="NCBI Taxonomy" id="231223"/>
    <lineage>
        <taxon>Eukaryota</taxon>
        <taxon>Metazoa</taxon>
        <taxon>Spiralia</taxon>
        <taxon>Lophotrochozoa</taxon>
        <taxon>Mollusca</taxon>
        <taxon>Gastropoda</taxon>
        <taxon>Heterobranchia</taxon>
        <taxon>Euthyneura</taxon>
        <taxon>Panpulmonata</taxon>
        <taxon>Sacoglossa</taxon>
        <taxon>Placobranchoidea</taxon>
        <taxon>Plakobranchidae</taxon>
        <taxon>Elysia</taxon>
    </lineage>
</organism>
<dbReference type="AlphaFoldDB" id="A0AAE1CKF6"/>
<gene>
    <name evidence="1" type="ORF">RRG08_042669</name>
</gene>
<protein>
    <submittedName>
        <fullName evidence="1">Uncharacterized protein</fullName>
    </submittedName>
</protein>